<sequence length="92" mass="10122">MKPEEQENVPEHQLDHPVNDHVGGADDARATAQQIGSGEIEAVAVSAAPLCERRLRLREMRAELVARRDAGHGDLQPLIDEIDRTLARLPKA</sequence>
<accession>A0A2T5VGP9</accession>
<evidence type="ECO:0000256" key="1">
    <source>
        <dbReference type="SAM" id="MobiDB-lite"/>
    </source>
</evidence>
<proteinExistence type="predicted"/>
<reference evidence="2 3" key="1">
    <citation type="submission" date="2018-04" db="EMBL/GenBank/DDBJ databases">
        <title>Genomic Encyclopedia of Archaeal and Bacterial Type Strains, Phase II (KMG-II): from individual species to whole genera.</title>
        <authorList>
            <person name="Goeker M."/>
        </authorList>
    </citation>
    <scope>NUCLEOTIDE SEQUENCE [LARGE SCALE GENOMIC DNA]</scope>
    <source>
        <strain evidence="2 3">DSM 23382</strain>
    </source>
</reference>
<keyword evidence="3" id="KW-1185">Reference proteome</keyword>
<dbReference type="AlphaFoldDB" id="A0A2T5VGP9"/>
<evidence type="ECO:0000313" key="3">
    <source>
        <dbReference type="Proteomes" id="UP000244081"/>
    </source>
</evidence>
<evidence type="ECO:0000313" key="2">
    <source>
        <dbReference type="EMBL" id="PTW62932.1"/>
    </source>
</evidence>
<comment type="caution">
    <text evidence="2">The sequence shown here is derived from an EMBL/GenBank/DDBJ whole genome shotgun (WGS) entry which is preliminary data.</text>
</comment>
<dbReference type="RefSeq" id="WP_107988428.1">
    <property type="nucleotide sequence ID" value="NZ_QAYG01000001.1"/>
</dbReference>
<gene>
    <name evidence="2" type="ORF">C8N35_101981</name>
</gene>
<name>A0A2T5VGP9_9HYPH</name>
<dbReference type="EMBL" id="QAYG01000001">
    <property type="protein sequence ID" value="PTW62932.1"/>
    <property type="molecule type" value="Genomic_DNA"/>
</dbReference>
<dbReference type="Proteomes" id="UP000244081">
    <property type="component" value="Unassembled WGS sequence"/>
</dbReference>
<protein>
    <submittedName>
        <fullName evidence="2">Uncharacterized protein</fullName>
    </submittedName>
</protein>
<feature type="region of interest" description="Disordered" evidence="1">
    <location>
        <begin position="1"/>
        <end position="27"/>
    </location>
</feature>
<organism evidence="2 3">
    <name type="scientific">Breoghania corrubedonensis</name>
    <dbReference type="NCBI Taxonomy" id="665038"/>
    <lineage>
        <taxon>Bacteria</taxon>
        <taxon>Pseudomonadati</taxon>
        <taxon>Pseudomonadota</taxon>
        <taxon>Alphaproteobacteria</taxon>
        <taxon>Hyphomicrobiales</taxon>
        <taxon>Stappiaceae</taxon>
        <taxon>Breoghania</taxon>
    </lineage>
</organism>